<dbReference type="EMBL" id="BJXC01000019">
    <property type="protein sequence ID" value="GEM52739.1"/>
    <property type="molecule type" value="Genomic_DNA"/>
</dbReference>
<protein>
    <submittedName>
        <fullName evidence="1">Uncharacterized protein</fullName>
    </submittedName>
</protein>
<evidence type="ECO:0000313" key="1">
    <source>
        <dbReference type="EMBL" id="GEM52739.1"/>
    </source>
</evidence>
<name>A0A511NIY7_9FLAO</name>
<comment type="caution">
    <text evidence="1">The sequence shown here is derived from an EMBL/GenBank/DDBJ whole genome shotgun (WGS) entry which is preliminary data.</text>
</comment>
<reference evidence="1 2" key="1">
    <citation type="submission" date="2019-07" db="EMBL/GenBank/DDBJ databases">
        <title>Whole genome shotgun sequence of Empedobacter brevis NBRC 14943.</title>
        <authorList>
            <person name="Hosoyama A."/>
            <person name="Uohara A."/>
            <person name="Ohji S."/>
            <person name="Ichikawa N."/>
        </authorList>
    </citation>
    <scope>NUCLEOTIDE SEQUENCE [LARGE SCALE GENOMIC DNA]</scope>
    <source>
        <strain evidence="1 2">NBRC 14943</strain>
    </source>
</reference>
<accession>A0A511NIY7</accession>
<dbReference type="Proteomes" id="UP000321245">
    <property type="component" value="Unassembled WGS sequence"/>
</dbReference>
<gene>
    <name evidence="1" type="ORF">EB1_25290</name>
</gene>
<proteinExistence type="predicted"/>
<sequence length="142" mass="16344">MKVNNLFLGIVLSATTFISCNQDDISESENIEQTNIQSSARIAEGIIPFTVENVNKALPRVLSYYREHRPQVAQRFANYQVEPTHIYYKFTPADSLQYSLLMEKDEELQLTVDPFEFTPKERTEDPGENEIPSFYAVVSNQM</sequence>
<dbReference type="PROSITE" id="PS51257">
    <property type="entry name" value="PROKAR_LIPOPROTEIN"/>
    <property type="match status" value="1"/>
</dbReference>
<keyword evidence="2" id="KW-1185">Reference proteome</keyword>
<evidence type="ECO:0000313" key="2">
    <source>
        <dbReference type="Proteomes" id="UP000321245"/>
    </source>
</evidence>
<dbReference type="STRING" id="1218108.GCA_000382425_03445"/>
<dbReference type="AlphaFoldDB" id="A0A511NIY7"/>
<organism evidence="1 2">
    <name type="scientific">Empedobacter brevis NBRC 14943 = ATCC 43319</name>
    <dbReference type="NCBI Taxonomy" id="1218108"/>
    <lineage>
        <taxon>Bacteria</taxon>
        <taxon>Pseudomonadati</taxon>
        <taxon>Bacteroidota</taxon>
        <taxon>Flavobacteriia</taxon>
        <taxon>Flavobacteriales</taxon>
        <taxon>Weeksellaceae</taxon>
        <taxon>Empedobacter</taxon>
    </lineage>
</organism>